<dbReference type="PANTHER" id="PTHR37457">
    <property type="entry name" value="TRNA SELENOCYSTEINE 1-ASSOCIATED PROTEIN 1-RELATED"/>
    <property type="match status" value="1"/>
</dbReference>
<evidence type="ECO:0000256" key="2">
    <source>
        <dbReference type="ARBA" id="ARBA00022884"/>
    </source>
</evidence>
<reference evidence="6" key="1">
    <citation type="submission" date="2020-11" db="EMBL/GenBank/DDBJ databases">
        <authorList>
            <person name="Tran Van P."/>
        </authorList>
    </citation>
    <scope>NUCLEOTIDE SEQUENCE</scope>
</reference>
<comment type="similarity">
    <text evidence="1">Belongs to the RRM TRSPAP family.</text>
</comment>
<proteinExistence type="inferred from homology"/>
<dbReference type="InterPro" id="IPR040434">
    <property type="entry name" value="TSAP1"/>
</dbReference>
<evidence type="ECO:0000256" key="3">
    <source>
        <dbReference type="ARBA" id="ARBA00033477"/>
    </source>
</evidence>
<feature type="domain" description="RRM" evidence="5">
    <location>
        <begin position="9"/>
        <end position="90"/>
    </location>
</feature>
<name>A0A7R8Z9D2_TIMDO</name>
<dbReference type="AlphaFoldDB" id="A0A7R8Z9D2"/>
<keyword evidence="2 4" id="KW-0694">RNA-binding</keyword>
<dbReference type="EMBL" id="OA566161">
    <property type="protein sequence ID" value="CAD7198391.1"/>
    <property type="molecule type" value="Genomic_DNA"/>
</dbReference>
<feature type="domain" description="RRM" evidence="5">
    <location>
        <begin position="102"/>
        <end position="181"/>
    </location>
</feature>
<evidence type="ECO:0000256" key="4">
    <source>
        <dbReference type="PROSITE-ProRule" id="PRU00176"/>
    </source>
</evidence>
<gene>
    <name evidence="6" type="ORF">TDIB3V08_LOCUS4672</name>
</gene>
<protein>
    <recommendedName>
        <fullName evidence="3">tRNA selenocysteine-associated protein 1</fullName>
    </recommendedName>
</protein>
<evidence type="ECO:0000256" key="1">
    <source>
        <dbReference type="ARBA" id="ARBA00008920"/>
    </source>
</evidence>
<dbReference type="GO" id="GO:0003723">
    <property type="term" value="F:RNA binding"/>
    <property type="evidence" value="ECO:0007669"/>
    <property type="project" value="UniProtKB-UniRule"/>
</dbReference>
<organism evidence="6">
    <name type="scientific">Timema douglasi</name>
    <name type="common">Walking stick</name>
    <dbReference type="NCBI Taxonomy" id="61478"/>
    <lineage>
        <taxon>Eukaryota</taxon>
        <taxon>Metazoa</taxon>
        <taxon>Ecdysozoa</taxon>
        <taxon>Arthropoda</taxon>
        <taxon>Hexapoda</taxon>
        <taxon>Insecta</taxon>
        <taxon>Pterygota</taxon>
        <taxon>Neoptera</taxon>
        <taxon>Polyneoptera</taxon>
        <taxon>Phasmatodea</taxon>
        <taxon>Timematodea</taxon>
        <taxon>Timematoidea</taxon>
        <taxon>Timematidae</taxon>
        <taxon>Timema</taxon>
    </lineage>
</organism>
<dbReference type="PROSITE" id="PS50102">
    <property type="entry name" value="RRM"/>
    <property type="match status" value="2"/>
</dbReference>
<dbReference type="Pfam" id="PF00076">
    <property type="entry name" value="RRM_1"/>
    <property type="match status" value="2"/>
</dbReference>
<dbReference type="SUPFAM" id="SSF54928">
    <property type="entry name" value="RNA-binding domain, RBD"/>
    <property type="match status" value="1"/>
</dbReference>
<dbReference type="FunFam" id="3.30.70.330:FF:000159">
    <property type="entry name" value="tRNA selenocysteine 1-associated protein 1"/>
    <property type="match status" value="1"/>
</dbReference>
<dbReference type="SMART" id="SM00360">
    <property type="entry name" value="RRM"/>
    <property type="match status" value="2"/>
</dbReference>
<dbReference type="InterPro" id="IPR000504">
    <property type="entry name" value="RRM_dom"/>
</dbReference>
<dbReference type="PANTHER" id="PTHR37457:SF3">
    <property type="entry name" value="TRNA SELENOCYSTEINE-ASSOCIATED PROTEIN 1"/>
    <property type="match status" value="1"/>
</dbReference>
<sequence length="312" mass="35047">MAGQALIHCQLWMGGLEPYMTESFIMAAFQRMGEQPQNVKVMRNKYTGEPAGYCFVHFSSDDMALNSMHKLSGKIIPNTSPPVRFKLNHASTTGRSPIDREFSLWVGDLTPEVDDYTLYRTFASRYPSVRTAKVILDSAGYSKGYGFIRFANEEEQKTCLKQMNSFTGLGGKPLKISNAVPKAHRMSGGSGSIANTSGGYSSSQDYSQYYDMSYWQNYSAWQGYYDTSGTDPSASVTHMTQGMQDYSQTSYAASIMQGSDENGNPEDDLELVEHNMPVDIERMNRELIERDYNMWDALESSKWLPVEGLEAF</sequence>
<dbReference type="Gene3D" id="3.30.70.330">
    <property type="match status" value="2"/>
</dbReference>
<dbReference type="InterPro" id="IPR035979">
    <property type="entry name" value="RBD_domain_sf"/>
</dbReference>
<evidence type="ECO:0000313" key="6">
    <source>
        <dbReference type="EMBL" id="CAD7198391.1"/>
    </source>
</evidence>
<dbReference type="InterPro" id="IPR012677">
    <property type="entry name" value="Nucleotide-bd_a/b_plait_sf"/>
</dbReference>
<dbReference type="Pfam" id="PF17654">
    <property type="entry name" value="Trnau1ap"/>
    <property type="match status" value="1"/>
</dbReference>
<accession>A0A7R8Z9D2</accession>
<evidence type="ECO:0000259" key="5">
    <source>
        <dbReference type="PROSITE" id="PS50102"/>
    </source>
</evidence>
<dbReference type="InterPro" id="IPR041085">
    <property type="entry name" value="TSAP1_C"/>
</dbReference>